<dbReference type="HAMAP" id="MF_01217">
    <property type="entry name" value="Acyl_carrier"/>
    <property type="match status" value="1"/>
</dbReference>
<dbReference type="EMBL" id="BARU01003173">
    <property type="protein sequence ID" value="GAH21147.1"/>
    <property type="molecule type" value="Genomic_DNA"/>
</dbReference>
<organism evidence="4">
    <name type="scientific">marine sediment metagenome</name>
    <dbReference type="NCBI Taxonomy" id="412755"/>
    <lineage>
        <taxon>unclassified sequences</taxon>
        <taxon>metagenomes</taxon>
        <taxon>ecological metagenomes</taxon>
    </lineage>
</organism>
<feature type="domain" description="Carrier" evidence="3">
    <location>
        <begin position="2"/>
        <end position="77"/>
    </location>
</feature>
<dbReference type="InterPro" id="IPR036736">
    <property type="entry name" value="ACP-like_sf"/>
</dbReference>
<dbReference type="GO" id="GO:0016020">
    <property type="term" value="C:membrane"/>
    <property type="evidence" value="ECO:0007669"/>
    <property type="project" value="GOC"/>
</dbReference>
<dbReference type="PROSITE" id="PS50075">
    <property type="entry name" value="CARRIER"/>
    <property type="match status" value="1"/>
</dbReference>
<dbReference type="SUPFAM" id="SSF47336">
    <property type="entry name" value="ACP-like"/>
    <property type="match status" value="1"/>
</dbReference>
<proteinExistence type="inferred from homology"/>
<dbReference type="InterPro" id="IPR003231">
    <property type="entry name" value="ACP"/>
</dbReference>
<dbReference type="Gene3D" id="1.10.1200.10">
    <property type="entry name" value="ACP-like"/>
    <property type="match status" value="1"/>
</dbReference>
<dbReference type="GO" id="GO:0009245">
    <property type="term" value="P:lipid A biosynthetic process"/>
    <property type="evidence" value="ECO:0007669"/>
    <property type="project" value="TreeGrafter"/>
</dbReference>
<accession>X1DLS7</accession>
<keyword evidence="2" id="KW-0597">Phosphoprotein</keyword>
<dbReference type="PANTHER" id="PTHR20863">
    <property type="entry name" value="ACYL CARRIER PROTEIN"/>
    <property type="match status" value="1"/>
</dbReference>
<sequence>MENVEEKVKGLLAQSFDIKPEEVTLEANLGGDLEMDSLEIVELVVALEKEFNVQIGDGTITTKGCVADVVKVVQDRLKK</sequence>
<keyword evidence="1" id="KW-0596">Phosphopantetheine</keyword>
<dbReference type="Pfam" id="PF00550">
    <property type="entry name" value="PP-binding"/>
    <property type="match status" value="1"/>
</dbReference>
<name>X1DLS7_9ZZZZ</name>
<dbReference type="GO" id="GO:0005829">
    <property type="term" value="C:cytosol"/>
    <property type="evidence" value="ECO:0007669"/>
    <property type="project" value="TreeGrafter"/>
</dbReference>
<evidence type="ECO:0000256" key="2">
    <source>
        <dbReference type="ARBA" id="ARBA00022553"/>
    </source>
</evidence>
<protein>
    <recommendedName>
        <fullName evidence="3">Carrier domain-containing protein</fullName>
    </recommendedName>
</protein>
<reference evidence="4" key="1">
    <citation type="journal article" date="2014" name="Front. Microbiol.">
        <title>High frequency of phylogenetically diverse reductive dehalogenase-homologous genes in deep subseafloor sedimentary metagenomes.</title>
        <authorList>
            <person name="Kawai M."/>
            <person name="Futagami T."/>
            <person name="Toyoda A."/>
            <person name="Takaki Y."/>
            <person name="Nishi S."/>
            <person name="Hori S."/>
            <person name="Arai W."/>
            <person name="Tsubouchi T."/>
            <person name="Morono Y."/>
            <person name="Uchiyama I."/>
            <person name="Ito T."/>
            <person name="Fujiyama A."/>
            <person name="Inagaki F."/>
            <person name="Takami H."/>
        </authorList>
    </citation>
    <scope>NUCLEOTIDE SEQUENCE</scope>
    <source>
        <strain evidence="4">Expedition CK06-06</strain>
    </source>
</reference>
<comment type="caution">
    <text evidence="4">The sequence shown here is derived from an EMBL/GenBank/DDBJ whole genome shotgun (WGS) entry which is preliminary data.</text>
</comment>
<evidence type="ECO:0000256" key="1">
    <source>
        <dbReference type="ARBA" id="ARBA00022450"/>
    </source>
</evidence>
<dbReference type="InterPro" id="IPR009081">
    <property type="entry name" value="PP-bd_ACP"/>
</dbReference>
<dbReference type="AlphaFoldDB" id="X1DLS7"/>
<gene>
    <name evidence="4" type="ORF">S03H2_07019</name>
</gene>
<dbReference type="GO" id="GO:0000035">
    <property type="term" value="F:acyl binding"/>
    <property type="evidence" value="ECO:0007669"/>
    <property type="project" value="TreeGrafter"/>
</dbReference>
<evidence type="ECO:0000313" key="4">
    <source>
        <dbReference type="EMBL" id="GAH21147.1"/>
    </source>
</evidence>
<dbReference type="PANTHER" id="PTHR20863:SF76">
    <property type="entry name" value="CARRIER DOMAIN-CONTAINING PROTEIN"/>
    <property type="match status" value="1"/>
</dbReference>
<evidence type="ECO:0000259" key="3">
    <source>
        <dbReference type="PROSITE" id="PS50075"/>
    </source>
</evidence>
<dbReference type="GO" id="GO:0000036">
    <property type="term" value="F:acyl carrier activity"/>
    <property type="evidence" value="ECO:0007669"/>
    <property type="project" value="TreeGrafter"/>
</dbReference>